<dbReference type="RefSeq" id="WP_272776275.1">
    <property type="nucleotide sequence ID" value="NZ_JAQQLI010000007.1"/>
</dbReference>
<name>A0ABT5J6Z3_RHOTP</name>
<dbReference type="Gene3D" id="3.40.190.10">
    <property type="entry name" value="Periplasmic binding protein-like II"/>
    <property type="match status" value="1"/>
</dbReference>
<dbReference type="InterPro" id="IPR005064">
    <property type="entry name" value="BUG"/>
</dbReference>
<gene>
    <name evidence="2" type="ORF">PQJ73_07035</name>
</gene>
<dbReference type="PIRSF" id="PIRSF017082">
    <property type="entry name" value="YflP"/>
    <property type="match status" value="1"/>
</dbReference>
<evidence type="ECO:0000313" key="2">
    <source>
        <dbReference type="EMBL" id="MDC7785431.1"/>
    </source>
</evidence>
<comment type="similarity">
    <text evidence="1">Belongs to the UPF0065 (bug) family.</text>
</comment>
<protein>
    <submittedName>
        <fullName evidence="2">Tripartite tricarboxylate transporter substrate binding protein</fullName>
    </submittedName>
</protein>
<accession>A0ABT5J6Z3</accession>
<dbReference type="Proteomes" id="UP001165652">
    <property type="component" value="Unassembled WGS sequence"/>
</dbReference>
<keyword evidence="3" id="KW-1185">Reference proteome</keyword>
<reference evidence="2" key="2">
    <citation type="submission" date="2023-02" db="EMBL/GenBank/DDBJ databases">
        <authorList>
            <person name="Rayyan A."/>
            <person name="Meyer T."/>
            <person name="Kyndt J.A."/>
        </authorList>
    </citation>
    <scope>NUCLEOTIDE SEQUENCE</scope>
    <source>
        <strain evidence="2">DSM 9987</strain>
    </source>
</reference>
<dbReference type="Pfam" id="PF03401">
    <property type="entry name" value="TctC"/>
    <property type="match status" value="1"/>
</dbReference>
<dbReference type="EMBL" id="JAQQLI010000007">
    <property type="protein sequence ID" value="MDC7785431.1"/>
    <property type="molecule type" value="Genomic_DNA"/>
</dbReference>
<reference evidence="2" key="1">
    <citation type="journal article" date="2023" name="Microbiol Resour">
        <title>Genome Sequences of Rhodoplanes serenus and Two Thermotolerant Strains, Rhodoplanes tepidamans and 'Rhodoplanes cryptolactis,' Further Refine the Genus.</title>
        <authorList>
            <person name="Rayyan A.A."/>
            <person name="Kyndt J.A."/>
        </authorList>
    </citation>
    <scope>NUCLEOTIDE SEQUENCE</scope>
    <source>
        <strain evidence="2">DSM 9987</strain>
    </source>
</reference>
<dbReference type="PANTHER" id="PTHR42928">
    <property type="entry name" value="TRICARBOXYLATE-BINDING PROTEIN"/>
    <property type="match status" value="1"/>
</dbReference>
<dbReference type="PANTHER" id="PTHR42928:SF5">
    <property type="entry name" value="BLR1237 PROTEIN"/>
    <property type="match status" value="1"/>
</dbReference>
<dbReference type="SUPFAM" id="SSF53850">
    <property type="entry name" value="Periplasmic binding protein-like II"/>
    <property type="match status" value="1"/>
</dbReference>
<sequence>MRRSFPDSGPSFRSGIAALGLAVLAGTAILGTAATGAAAADPFPSRTVTLIVGYAAGGTGDVVARLIAAKLAPRLGQTVVVENRPGGSGGIAAQAVARATPDGHTVLVGQSAEIAINPHLLKNVGYDPDTELMPVALGTDVALALAIPPKAPYATLDDLLKTARSKPNGLSFASAGAGTPGHFAGELLKSRTKTPLVHVPYKGAGPALNDLLGGHVDLYFSGFPAVMPHVKSGSLKVLGVSSKRRATGAPDVPTVAELTGIKEFDITLWQGFFVPRGTPREVVEKLNGEINAILSEPDVKKTLVDAGAEVNPMSVAEFTAFVKQQSDAYRALVKETGVAVD</sequence>
<dbReference type="Gene3D" id="3.40.190.150">
    <property type="entry name" value="Bordetella uptake gene, domain 1"/>
    <property type="match status" value="1"/>
</dbReference>
<proteinExistence type="inferred from homology"/>
<evidence type="ECO:0000313" key="3">
    <source>
        <dbReference type="Proteomes" id="UP001165652"/>
    </source>
</evidence>
<comment type="caution">
    <text evidence="2">The sequence shown here is derived from an EMBL/GenBank/DDBJ whole genome shotgun (WGS) entry which is preliminary data.</text>
</comment>
<dbReference type="CDD" id="cd07012">
    <property type="entry name" value="PBP2_Bug_TTT"/>
    <property type="match status" value="1"/>
</dbReference>
<organism evidence="2 3">
    <name type="scientific">Rhodoplanes tepidamans</name>
    <name type="common">Rhodoplanes cryptolactis</name>
    <dbReference type="NCBI Taxonomy" id="200616"/>
    <lineage>
        <taxon>Bacteria</taxon>
        <taxon>Pseudomonadati</taxon>
        <taxon>Pseudomonadota</taxon>
        <taxon>Alphaproteobacteria</taxon>
        <taxon>Hyphomicrobiales</taxon>
        <taxon>Nitrobacteraceae</taxon>
        <taxon>Rhodoplanes</taxon>
    </lineage>
</organism>
<evidence type="ECO:0000256" key="1">
    <source>
        <dbReference type="ARBA" id="ARBA00006987"/>
    </source>
</evidence>
<dbReference type="InterPro" id="IPR042100">
    <property type="entry name" value="Bug_dom1"/>
</dbReference>